<dbReference type="InterPro" id="IPR013249">
    <property type="entry name" value="RNA_pol_sigma70_r4_t2"/>
</dbReference>
<dbReference type="SUPFAM" id="SSF88659">
    <property type="entry name" value="Sigma3 and sigma4 domains of RNA polymerase sigma factors"/>
    <property type="match status" value="1"/>
</dbReference>
<dbReference type="CDD" id="cd06171">
    <property type="entry name" value="Sigma70_r4"/>
    <property type="match status" value="1"/>
</dbReference>
<dbReference type="PANTHER" id="PTHR43133">
    <property type="entry name" value="RNA POLYMERASE ECF-TYPE SIGMA FACTO"/>
    <property type="match status" value="1"/>
</dbReference>
<keyword evidence="6" id="KW-0175">Coiled coil</keyword>
<dbReference type="InterPro" id="IPR007627">
    <property type="entry name" value="RNA_pol_sigma70_r2"/>
</dbReference>
<keyword evidence="2" id="KW-0805">Transcription regulation</keyword>
<dbReference type="RefSeq" id="WP_111343993.1">
    <property type="nucleotide sequence ID" value="NZ_QLII01000001.1"/>
</dbReference>
<dbReference type="Pfam" id="PF08281">
    <property type="entry name" value="Sigma70_r4_2"/>
    <property type="match status" value="1"/>
</dbReference>
<dbReference type="SUPFAM" id="SSF88946">
    <property type="entry name" value="Sigma2 domain of RNA polymerase sigma factors"/>
    <property type="match status" value="1"/>
</dbReference>
<dbReference type="GO" id="GO:0006352">
    <property type="term" value="P:DNA-templated transcription initiation"/>
    <property type="evidence" value="ECO:0007669"/>
    <property type="project" value="InterPro"/>
</dbReference>
<evidence type="ECO:0000313" key="9">
    <source>
        <dbReference type="EMBL" id="RAI75501.1"/>
    </source>
</evidence>
<dbReference type="OrthoDB" id="1027298at2"/>
<feature type="domain" description="RNA polymerase sigma factor 70 region 4 type 2" evidence="8">
    <location>
        <begin position="123"/>
        <end position="175"/>
    </location>
</feature>
<evidence type="ECO:0000256" key="2">
    <source>
        <dbReference type="ARBA" id="ARBA00023015"/>
    </source>
</evidence>
<gene>
    <name evidence="9" type="ORF">HMF3257_17425</name>
</gene>
<keyword evidence="4" id="KW-0238">DNA-binding</keyword>
<keyword evidence="5" id="KW-0804">Transcription</keyword>
<evidence type="ECO:0000256" key="1">
    <source>
        <dbReference type="ARBA" id="ARBA00010641"/>
    </source>
</evidence>
<dbReference type="InterPro" id="IPR014284">
    <property type="entry name" value="RNA_pol_sigma-70_dom"/>
</dbReference>
<feature type="coiled-coil region" evidence="6">
    <location>
        <begin position="115"/>
        <end position="142"/>
    </location>
</feature>
<dbReference type="InterPro" id="IPR013325">
    <property type="entry name" value="RNA_pol_sigma_r2"/>
</dbReference>
<accession>A0A327NJJ1</accession>
<name>A0A327NJJ1_9BACT</name>
<dbReference type="GO" id="GO:0016987">
    <property type="term" value="F:sigma factor activity"/>
    <property type="evidence" value="ECO:0007669"/>
    <property type="project" value="UniProtKB-KW"/>
</dbReference>
<comment type="similarity">
    <text evidence="1">Belongs to the sigma-70 factor family. ECF subfamily.</text>
</comment>
<dbReference type="NCBIfam" id="TIGR02937">
    <property type="entry name" value="sigma70-ECF"/>
    <property type="match status" value="1"/>
</dbReference>
<proteinExistence type="inferred from homology"/>
<dbReference type="Proteomes" id="UP000249016">
    <property type="component" value="Unassembled WGS sequence"/>
</dbReference>
<sequence length="185" mass="21827">MSTLLTDEALIREYLPGQPNECFETLYNRYANKVYRHCLSITKDTENAHDFTHDIFIKMFSKLDTFHERSSFSTWLYSITHNYCAGQLRLAKRFTLSTLDEATERDSYTDEGQDMPTQEQALQQLKQAMASLSANEQTLLRLKYEQGMRIEEIAQLYNLKVSTVKMRIKRSREKIYRLCANQHLF</sequence>
<dbReference type="InterPro" id="IPR036388">
    <property type="entry name" value="WH-like_DNA-bd_sf"/>
</dbReference>
<keyword evidence="10" id="KW-1185">Reference proteome</keyword>
<reference evidence="9 10" key="1">
    <citation type="submission" date="2018-06" db="EMBL/GenBank/DDBJ databases">
        <title>Spirosoma sp. HMF3257 Genome sequencing and assembly.</title>
        <authorList>
            <person name="Kang H."/>
            <person name="Cha I."/>
            <person name="Kim H."/>
            <person name="Kang J."/>
            <person name="Joh K."/>
        </authorList>
    </citation>
    <scope>NUCLEOTIDE SEQUENCE [LARGE SCALE GENOMIC DNA]</scope>
    <source>
        <strain evidence="9 10">HMF3257</strain>
    </source>
</reference>
<evidence type="ECO:0000256" key="4">
    <source>
        <dbReference type="ARBA" id="ARBA00023125"/>
    </source>
</evidence>
<dbReference type="Gene3D" id="1.10.10.10">
    <property type="entry name" value="Winged helix-like DNA-binding domain superfamily/Winged helix DNA-binding domain"/>
    <property type="match status" value="1"/>
</dbReference>
<organism evidence="9 10">
    <name type="scientific">Spirosoma telluris</name>
    <dbReference type="NCBI Taxonomy" id="2183553"/>
    <lineage>
        <taxon>Bacteria</taxon>
        <taxon>Pseudomonadati</taxon>
        <taxon>Bacteroidota</taxon>
        <taxon>Cytophagia</taxon>
        <taxon>Cytophagales</taxon>
        <taxon>Cytophagaceae</taxon>
        <taxon>Spirosoma</taxon>
    </lineage>
</organism>
<evidence type="ECO:0000256" key="3">
    <source>
        <dbReference type="ARBA" id="ARBA00023082"/>
    </source>
</evidence>
<keyword evidence="3" id="KW-0731">Sigma factor</keyword>
<dbReference type="Pfam" id="PF04542">
    <property type="entry name" value="Sigma70_r2"/>
    <property type="match status" value="1"/>
</dbReference>
<dbReference type="Gene3D" id="1.10.1740.10">
    <property type="match status" value="1"/>
</dbReference>
<dbReference type="PANTHER" id="PTHR43133:SF8">
    <property type="entry name" value="RNA POLYMERASE SIGMA FACTOR HI_1459-RELATED"/>
    <property type="match status" value="1"/>
</dbReference>
<dbReference type="EMBL" id="QLII01000001">
    <property type="protein sequence ID" value="RAI75501.1"/>
    <property type="molecule type" value="Genomic_DNA"/>
</dbReference>
<evidence type="ECO:0000259" key="8">
    <source>
        <dbReference type="Pfam" id="PF08281"/>
    </source>
</evidence>
<evidence type="ECO:0000256" key="6">
    <source>
        <dbReference type="SAM" id="Coils"/>
    </source>
</evidence>
<comment type="caution">
    <text evidence="9">The sequence shown here is derived from an EMBL/GenBank/DDBJ whole genome shotgun (WGS) entry which is preliminary data.</text>
</comment>
<evidence type="ECO:0000256" key="5">
    <source>
        <dbReference type="ARBA" id="ARBA00023163"/>
    </source>
</evidence>
<dbReference type="InterPro" id="IPR039425">
    <property type="entry name" value="RNA_pol_sigma-70-like"/>
</dbReference>
<dbReference type="AlphaFoldDB" id="A0A327NJJ1"/>
<evidence type="ECO:0000259" key="7">
    <source>
        <dbReference type="Pfam" id="PF04542"/>
    </source>
</evidence>
<evidence type="ECO:0000313" key="10">
    <source>
        <dbReference type="Proteomes" id="UP000249016"/>
    </source>
</evidence>
<dbReference type="GO" id="GO:0003677">
    <property type="term" value="F:DNA binding"/>
    <property type="evidence" value="ECO:0007669"/>
    <property type="project" value="UniProtKB-KW"/>
</dbReference>
<feature type="domain" description="RNA polymerase sigma-70 region 2" evidence="7">
    <location>
        <begin position="26"/>
        <end position="93"/>
    </location>
</feature>
<dbReference type="InterPro" id="IPR013324">
    <property type="entry name" value="RNA_pol_sigma_r3/r4-like"/>
</dbReference>
<protein>
    <submittedName>
        <fullName evidence="9">RNA polymerase subunit sigma-24</fullName>
    </submittedName>
</protein>